<evidence type="ECO:0000313" key="1">
    <source>
        <dbReference type="EMBL" id="ONM19673.1"/>
    </source>
</evidence>
<gene>
    <name evidence="1" type="ORF">ZEAMMB73_Zm00001d004845</name>
</gene>
<reference evidence="1" key="1">
    <citation type="submission" date="2015-12" db="EMBL/GenBank/DDBJ databases">
        <title>Update maize B73 reference genome by single molecule sequencing technologies.</title>
        <authorList>
            <consortium name="Maize Genome Sequencing Project"/>
            <person name="Ware D."/>
        </authorList>
    </citation>
    <scope>NUCLEOTIDE SEQUENCE [LARGE SCALE GENOMIC DNA]</scope>
    <source>
        <tissue evidence="1">Seedling</tissue>
    </source>
</reference>
<proteinExistence type="predicted"/>
<dbReference type="InParanoid" id="A0A1D6EHS1"/>
<sequence length="72" mass="7156">MASNEPLGTISDITEGAGASEEPCLVGTTASGSVGAGPSHSGVGAGSSYRSYGKNRRLSDDELGIMIGLLEL</sequence>
<dbReference type="AlphaFoldDB" id="A0A1D6EHS1"/>
<protein>
    <submittedName>
        <fullName evidence="1">Uncharacterized protein</fullName>
    </submittedName>
</protein>
<dbReference type="EMBL" id="CM007648">
    <property type="protein sequence ID" value="ONM19673.1"/>
    <property type="molecule type" value="Genomic_DNA"/>
</dbReference>
<accession>A0A1D6EHS1</accession>
<organism evidence="1">
    <name type="scientific">Zea mays</name>
    <name type="common">Maize</name>
    <dbReference type="NCBI Taxonomy" id="4577"/>
    <lineage>
        <taxon>Eukaryota</taxon>
        <taxon>Viridiplantae</taxon>
        <taxon>Streptophyta</taxon>
        <taxon>Embryophyta</taxon>
        <taxon>Tracheophyta</taxon>
        <taxon>Spermatophyta</taxon>
        <taxon>Magnoliopsida</taxon>
        <taxon>Liliopsida</taxon>
        <taxon>Poales</taxon>
        <taxon>Poaceae</taxon>
        <taxon>PACMAD clade</taxon>
        <taxon>Panicoideae</taxon>
        <taxon>Andropogonodae</taxon>
        <taxon>Andropogoneae</taxon>
        <taxon>Tripsacinae</taxon>
        <taxon>Zea</taxon>
    </lineage>
</organism>
<name>A0A1D6EHS1_MAIZE</name>